<evidence type="ECO:0000313" key="2">
    <source>
        <dbReference type="Proteomes" id="UP000070284"/>
    </source>
</evidence>
<proteinExistence type="predicted"/>
<dbReference type="Proteomes" id="UP000070284">
    <property type="component" value="Unassembled WGS sequence"/>
</dbReference>
<organism evidence="1 2">
    <name type="scientific">candidate division MSBL1 archaeon SCGC-AAA259E19</name>
    <dbReference type="NCBI Taxonomy" id="1698264"/>
    <lineage>
        <taxon>Archaea</taxon>
        <taxon>Methanobacteriati</taxon>
        <taxon>Methanobacteriota</taxon>
        <taxon>candidate division MSBL1</taxon>
    </lineage>
</organism>
<dbReference type="EMBL" id="LHXO01000047">
    <property type="protein sequence ID" value="KXA94633.1"/>
    <property type="molecule type" value="Genomic_DNA"/>
</dbReference>
<gene>
    <name evidence="1" type="ORF">AKJ65_03870</name>
</gene>
<accession>A0A133UK99</accession>
<protein>
    <submittedName>
        <fullName evidence="1">Uncharacterized protein</fullName>
    </submittedName>
</protein>
<name>A0A133UK99_9EURY</name>
<reference evidence="1 2" key="1">
    <citation type="journal article" date="2016" name="Sci. Rep.">
        <title>Metabolic traits of an uncultured archaeal lineage -MSBL1- from brine pools of the Red Sea.</title>
        <authorList>
            <person name="Mwirichia R."/>
            <person name="Alam I."/>
            <person name="Rashid M."/>
            <person name="Vinu M."/>
            <person name="Ba-Alawi W."/>
            <person name="Anthony Kamau A."/>
            <person name="Kamanda Ngugi D."/>
            <person name="Goker M."/>
            <person name="Klenk H.P."/>
            <person name="Bajic V."/>
            <person name="Stingl U."/>
        </authorList>
    </citation>
    <scope>NUCLEOTIDE SEQUENCE [LARGE SCALE GENOMIC DNA]</scope>
    <source>
        <strain evidence="1">SCGC-AAA259E19</strain>
    </source>
</reference>
<keyword evidence="2" id="KW-1185">Reference proteome</keyword>
<comment type="caution">
    <text evidence="1">The sequence shown here is derived from an EMBL/GenBank/DDBJ whole genome shotgun (WGS) entry which is preliminary data.</text>
</comment>
<evidence type="ECO:0000313" key="1">
    <source>
        <dbReference type="EMBL" id="KXA94633.1"/>
    </source>
</evidence>
<sequence length="68" mass="8009">MEYEFPCSEKEEISEEEFDRFSVMGSLEACLHSCPKERAVHDLGLIINSGYLIHKYRKKVGKIVYLRR</sequence>
<dbReference type="AlphaFoldDB" id="A0A133UK99"/>